<dbReference type="AlphaFoldDB" id="A0A1T4QCY5"/>
<dbReference type="Pfam" id="PF13707">
    <property type="entry name" value="RloB"/>
    <property type="match status" value="1"/>
</dbReference>
<dbReference type="eggNOG" id="ENOG5033S3F">
    <property type="taxonomic scope" value="Bacteria"/>
</dbReference>
<protein>
    <submittedName>
        <fullName evidence="1">RloB-like protein</fullName>
    </submittedName>
</protein>
<sequence>MAKQHNSILILGEGPTEFYYFHSLRDELRSINIKPDYPKHTSMKELELKIEEGITLNYSHIFCVIDMDNKDEMSERQQYEKLKRKYAKPVNKPKKGIHCEVRFYETHRCTELFFIYYFKYTSRAYVDQRSLLKDLNSICPYEKTEAFFRKNKGLHGYFEKNGGKLSEAIAHGNQSLVERDNGSRDYTYSELGRMIEDIRSLMK</sequence>
<proteinExistence type="predicted"/>
<dbReference type="Proteomes" id="UP000190065">
    <property type="component" value="Unassembled WGS sequence"/>
</dbReference>
<reference evidence="1 2" key="1">
    <citation type="submission" date="2017-02" db="EMBL/GenBank/DDBJ databases">
        <authorList>
            <person name="Peterson S.W."/>
        </authorList>
    </citation>
    <scope>NUCLEOTIDE SEQUENCE [LARGE SCALE GENOMIC DNA]</scope>
    <source>
        <strain evidence="1 2">ATCC 43324</strain>
    </source>
</reference>
<dbReference type="InterPro" id="IPR025591">
    <property type="entry name" value="RloB"/>
</dbReference>
<evidence type="ECO:0000313" key="2">
    <source>
        <dbReference type="Proteomes" id="UP000190065"/>
    </source>
</evidence>
<dbReference type="RefSeq" id="WP_009237499.1">
    <property type="nucleotide sequence ID" value="NZ_FUXK01000021.1"/>
</dbReference>
<dbReference type="EMBL" id="FUXK01000021">
    <property type="protein sequence ID" value="SKA01391.1"/>
    <property type="molecule type" value="Genomic_DNA"/>
</dbReference>
<accession>A0A1T4QCY5</accession>
<evidence type="ECO:0000313" key="1">
    <source>
        <dbReference type="EMBL" id="SKA01391.1"/>
    </source>
</evidence>
<dbReference type="STRING" id="28136.SAMN02745202_01773"/>
<name>A0A1T4QCY5_9BACT</name>
<organism evidence="1 2">
    <name type="scientific">Segatella oulorum</name>
    <dbReference type="NCBI Taxonomy" id="28136"/>
    <lineage>
        <taxon>Bacteria</taxon>
        <taxon>Pseudomonadati</taxon>
        <taxon>Bacteroidota</taxon>
        <taxon>Bacteroidia</taxon>
        <taxon>Bacteroidales</taxon>
        <taxon>Prevotellaceae</taxon>
        <taxon>Segatella</taxon>
    </lineage>
</organism>
<gene>
    <name evidence="1" type="ORF">SAMN02745202_01773</name>
</gene>